<evidence type="ECO:0000256" key="1">
    <source>
        <dbReference type="SAM" id="MobiDB-lite"/>
    </source>
</evidence>
<dbReference type="EMBL" id="CAKOGP040001747">
    <property type="protein sequence ID" value="CAJ1948575.1"/>
    <property type="molecule type" value="Genomic_DNA"/>
</dbReference>
<dbReference type="Proteomes" id="UP001295423">
    <property type="component" value="Unassembled WGS sequence"/>
</dbReference>
<dbReference type="AlphaFoldDB" id="A0AAD2FPT9"/>
<feature type="region of interest" description="Disordered" evidence="1">
    <location>
        <begin position="202"/>
        <end position="223"/>
    </location>
</feature>
<evidence type="ECO:0000313" key="2">
    <source>
        <dbReference type="EMBL" id="CAJ1948575.1"/>
    </source>
</evidence>
<keyword evidence="3" id="KW-1185">Reference proteome</keyword>
<gene>
    <name evidence="2" type="ORF">CYCCA115_LOCUS11685</name>
</gene>
<sequence length="241" mass="27545">MMDTQCSVHQRSMESITLPTETDESASLHFQAPKEEEATTSLRREYTKEVSFNGRIRCRFFKTHITDPENLWYSKQELAGLRKLDKSLCRLAMSGAAISFVGDDDSEELSFVGLYTEAERKQRIVYPKEAKACVLAEQLQQENDYYNEFFSLYGFKRDQESIAEFYSIYSIRAAKVAHLKGLKLSWHVMSLSAEKSTNIDVTHRSCRQRSKVTSDRRPVPNSSIRPPVRGLIARLTTPAAA</sequence>
<feature type="region of interest" description="Disordered" evidence="1">
    <location>
        <begin position="1"/>
        <end position="39"/>
    </location>
</feature>
<proteinExistence type="predicted"/>
<accession>A0AAD2FPT9</accession>
<reference evidence="2" key="1">
    <citation type="submission" date="2023-08" db="EMBL/GenBank/DDBJ databases">
        <authorList>
            <person name="Audoor S."/>
            <person name="Bilcke G."/>
        </authorList>
    </citation>
    <scope>NUCLEOTIDE SEQUENCE</scope>
</reference>
<protein>
    <submittedName>
        <fullName evidence="2">Uncharacterized protein</fullName>
    </submittedName>
</protein>
<organism evidence="2 3">
    <name type="scientific">Cylindrotheca closterium</name>
    <dbReference type="NCBI Taxonomy" id="2856"/>
    <lineage>
        <taxon>Eukaryota</taxon>
        <taxon>Sar</taxon>
        <taxon>Stramenopiles</taxon>
        <taxon>Ochrophyta</taxon>
        <taxon>Bacillariophyta</taxon>
        <taxon>Bacillariophyceae</taxon>
        <taxon>Bacillariophycidae</taxon>
        <taxon>Bacillariales</taxon>
        <taxon>Bacillariaceae</taxon>
        <taxon>Cylindrotheca</taxon>
    </lineage>
</organism>
<comment type="caution">
    <text evidence="2">The sequence shown here is derived from an EMBL/GenBank/DDBJ whole genome shotgun (WGS) entry which is preliminary data.</text>
</comment>
<evidence type="ECO:0000313" key="3">
    <source>
        <dbReference type="Proteomes" id="UP001295423"/>
    </source>
</evidence>
<name>A0AAD2FPT9_9STRA</name>
<feature type="compositionally biased region" description="Polar residues" evidence="1">
    <location>
        <begin position="1"/>
        <end position="20"/>
    </location>
</feature>